<evidence type="ECO:0000256" key="2">
    <source>
        <dbReference type="SAM" id="MobiDB-lite"/>
    </source>
</evidence>
<feature type="compositionally biased region" description="Low complexity" evidence="2">
    <location>
        <begin position="684"/>
        <end position="701"/>
    </location>
</feature>
<evidence type="ECO:0000259" key="3">
    <source>
        <dbReference type="PROSITE" id="PS51898"/>
    </source>
</evidence>
<protein>
    <recommendedName>
        <fullName evidence="3">Tyr recombinase domain-containing protein</fullName>
    </recommendedName>
</protein>
<feature type="region of interest" description="Disordered" evidence="2">
    <location>
        <begin position="656"/>
        <end position="701"/>
    </location>
</feature>
<comment type="caution">
    <text evidence="4">The sequence shown here is derived from an EMBL/GenBank/DDBJ whole genome shotgun (WGS) entry which is preliminary data.</text>
</comment>
<dbReference type="InterPro" id="IPR029063">
    <property type="entry name" value="SAM-dependent_MTases_sf"/>
</dbReference>
<dbReference type="EMBL" id="CAUYUJ010019248">
    <property type="protein sequence ID" value="CAK0889655.1"/>
    <property type="molecule type" value="Genomic_DNA"/>
</dbReference>
<feature type="compositionally biased region" description="Basic residues" evidence="2">
    <location>
        <begin position="85"/>
        <end position="94"/>
    </location>
</feature>
<dbReference type="InterPro" id="IPR002104">
    <property type="entry name" value="Integrase_catalytic"/>
</dbReference>
<accession>A0ABN9WWU0</accession>
<dbReference type="Proteomes" id="UP001189429">
    <property type="component" value="Unassembled WGS sequence"/>
</dbReference>
<keyword evidence="5" id="KW-1185">Reference proteome</keyword>
<evidence type="ECO:0000256" key="1">
    <source>
        <dbReference type="ARBA" id="ARBA00023172"/>
    </source>
</evidence>
<dbReference type="SUPFAM" id="SSF56349">
    <property type="entry name" value="DNA breaking-rejoining enzymes"/>
    <property type="match status" value="1"/>
</dbReference>
<evidence type="ECO:0000313" key="5">
    <source>
        <dbReference type="Proteomes" id="UP001189429"/>
    </source>
</evidence>
<feature type="region of interest" description="Disordered" evidence="2">
    <location>
        <begin position="59"/>
        <end position="94"/>
    </location>
</feature>
<dbReference type="Gene3D" id="1.10.443.10">
    <property type="entry name" value="Intergrase catalytic core"/>
    <property type="match status" value="1"/>
</dbReference>
<feature type="region of interest" description="Disordered" evidence="2">
    <location>
        <begin position="576"/>
        <end position="636"/>
    </location>
</feature>
<gene>
    <name evidence="4" type="ORF">PCOR1329_LOCUS70132</name>
</gene>
<keyword evidence="1" id="KW-0233">DNA recombination</keyword>
<reference evidence="4" key="1">
    <citation type="submission" date="2023-10" db="EMBL/GenBank/DDBJ databases">
        <authorList>
            <person name="Chen Y."/>
            <person name="Shah S."/>
            <person name="Dougan E. K."/>
            <person name="Thang M."/>
            <person name="Chan C."/>
        </authorList>
    </citation>
    <scope>NUCLEOTIDE SEQUENCE [LARGE SCALE GENOMIC DNA]</scope>
</reference>
<dbReference type="SUPFAM" id="SSF53335">
    <property type="entry name" value="S-adenosyl-L-methionine-dependent methyltransferases"/>
    <property type="match status" value="1"/>
</dbReference>
<feature type="compositionally biased region" description="Low complexity" evidence="2">
    <location>
        <begin position="656"/>
        <end position="672"/>
    </location>
</feature>
<organism evidence="4 5">
    <name type="scientific">Prorocentrum cordatum</name>
    <dbReference type="NCBI Taxonomy" id="2364126"/>
    <lineage>
        <taxon>Eukaryota</taxon>
        <taxon>Sar</taxon>
        <taxon>Alveolata</taxon>
        <taxon>Dinophyceae</taxon>
        <taxon>Prorocentrales</taxon>
        <taxon>Prorocentraceae</taxon>
        <taxon>Prorocentrum</taxon>
    </lineage>
</organism>
<evidence type="ECO:0000313" key="4">
    <source>
        <dbReference type="EMBL" id="CAK0889655.1"/>
    </source>
</evidence>
<proteinExistence type="predicted"/>
<sequence>MMALEKGRCANPVLRQLACQSAARQIATGIQHYHRYSESKRNPTDYDSRVADRFELAPGQTQRGQDGGAAGGPAHLDAPAGAGPHRLRAPPRSRRRPRHVLELYAGCARLTAACLDEGIRCWVPVDISRGAWHDLTNKNVIRVIRSLIVRREVWHVHLGTPCTPFSQATPAHSRAKHFASGAGSVSFTVDLLPVSLDVIRRHWLASGLASYDPVRPKPDVSMVLGLNAEGGLAWQPLSEWQPGQLDWGSSIAQAQAAERDRRRRFGQEGFSGGAEQLAATVARSDFLARRRVKPLTQQHYGRAAAEVKRFAERHHYPQRTPAQRDQLMVDYLQGIFLAGDGIFAARTALYGYAFEEKINPRDASEFPQARLTLKGFSKAAPGEQRDPCPWETALLIIDQCLSSPCPRQRLVGAAAAVAFDGYLRLSELLSVKACNVTCLQHSATSACPQVSISLMPAAPPDCPPSATTKSGEYDDTVIVGGSAAAAAPRRWVARLVRDLKRATPATRPLFPFTAREFEAAFRQAADAAGLQRLRLCPHALRHGGASVDFALKYRSLAEVQRHGRWKCAASVRRYEKARGGAARGKTKQRSQPVAKDALPAQPAEPEPPQQAAAAPAADKRRPKAPSKERADTAGEVNAAAADARAALGLSAGRAAEGAAEDAGGTWDTAASRSARRRTRKACDPGAASPATPSAPAAPASLGLPERGAAAASVALGGGAGAAAAGLPGRGPAGVAAAEAADAPGVGAAAADAAGRRLAAAGACAAGPTAAAVAPAASSVAVAREVAGEATGDILEDLGLMQPDELVHWFRANGAEDWLRVRVKGAGSLADMSKEVLLGHATQLLGLAGDTERRSTAAEPLADPPEHAICFGDFDGRADDTDTPAYGGGVAEAAATQQEAYSCAPQRECARREWDPAGLGPEPPEGAVAQAPPAWAGGGGAVAAAGQQMGFVSMMPAVQLPGAQSGMFASGQRHYVPMVWMPAQYAVPPGGAAAAMGGGAALQGLQMVHAASAAAAAAGGGVALQGLQMVHAAGLPPGAAVFAAAGVAHGTAAGAPVAGAPVVDAGGAGTP</sequence>
<dbReference type="InterPro" id="IPR011010">
    <property type="entry name" value="DNA_brk_join_enz"/>
</dbReference>
<dbReference type="PROSITE" id="PS51898">
    <property type="entry name" value="TYR_RECOMBINASE"/>
    <property type="match status" value="1"/>
</dbReference>
<feature type="domain" description="Tyr recombinase" evidence="3">
    <location>
        <begin position="383"/>
        <end position="587"/>
    </location>
</feature>
<name>A0ABN9WWU0_9DINO</name>
<dbReference type="InterPro" id="IPR013762">
    <property type="entry name" value="Integrase-like_cat_sf"/>
</dbReference>